<proteinExistence type="predicted"/>
<evidence type="ECO:0000313" key="2">
    <source>
        <dbReference type="Proteomes" id="UP000501690"/>
    </source>
</evidence>
<reference evidence="1 2" key="1">
    <citation type="submission" date="2019-04" db="EMBL/GenBank/DDBJ databases">
        <title>An improved genome assembly and genetic linkage map for asparagus bean, Vigna unguiculata ssp. sesquipedialis.</title>
        <authorList>
            <person name="Xia Q."/>
            <person name="Zhang R."/>
            <person name="Dong Y."/>
        </authorList>
    </citation>
    <scope>NUCLEOTIDE SEQUENCE [LARGE SCALE GENOMIC DNA]</scope>
    <source>
        <tissue evidence="1">Leaf</tissue>
    </source>
</reference>
<dbReference type="EMBL" id="CP039354">
    <property type="protein sequence ID" value="QCE12606.1"/>
    <property type="molecule type" value="Genomic_DNA"/>
</dbReference>
<organism evidence="1 2">
    <name type="scientific">Vigna unguiculata</name>
    <name type="common">Cowpea</name>
    <dbReference type="NCBI Taxonomy" id="3917"/>
    <lineage>
        <taxon>Eukaryota</taxon>
        <taxon>Viridiplantae</taxon>
        <taxon>Streptophyta</taxon>
        <taxon>Embryophyta</taxon>
        <taxon>Tracheophyta</taxon>
        <taxon>Spermatophyta</taxon>
        <taxon>Magnoliopsida</taxon>
        <taxon>eudicotyledons</taxon>
        <taxon>Gunneridae</taxon>
        <taxon>Pentapetalae</taxon>
        <taxon>rosids</taxon>
        <taxon>fabids</taxon>
        <taxon>Fabales</taxon>
        <taxon>Fabaceae</taxon>
        <taxon>Papilionoideae</taxon>
        <taxon>50 kb inversion clade</taxon>
        <taxon>NPAAA clade</taxon>
        <taxon>indigoferoid/millettioid clade</taxon>
        <taxon>Phaseoleae</taxon>
        <taxon>Vigna</taxon>
    </lineage>
</organism>
<gene>
    <name evidence="1" type="ORF">DEO72_LG10g3853</name>
</gene>
<name>A0A4D6NFZ9_VIGUN</name>
<sequence>MEAEIGGKNQYLYGPVVSGMKKAIVNGKRSLEWDLNDWKWDGDLFTAQPLNPVPSNCRSRQFFPPHSEIPVKKANLANDLSSSVINPGEGKKELEKRRRSVIREGEGERLNDEGGSLSLNLGVTVTLSWWKKRKKVERRQR</sequence>
<accession>A0A4D6NFZ9</accession>
<protein>
    <submittedName>
        <fullName evidence="1">Uncharacterized protein</fullName>
    </submittedName>
</protein>
<evidence type="ECO:0000313" key="1">
    <source>
        <dbReference type="EMBL" id="QCE12606.1"/>
    </source>
</evidence>
<dbReference type="AlphaFoldDB" id="A0A4D6NFZ9"/>
<keyword evidence="2" id="KW-1185">Reference proteome</keyword>
<dbReference type="Proteomes" id="UP000501690">
    <property type="component" value="Linkage Group LG10"/>
</dbReference>